<dbReference type="PANTHER" id="PTHR44329:SF288">
    <property type="entry name" value="MITOGEN-ACTIVATED PROTEIN KINASE KINASE KINASE 20"/>
    <property type="match status" value="1"/>
</dbReference>
<keyword evidence="4" id="KW-0067">ATP-binding</keyword>
<dbReference type="EMBL" id="OZ019896">
    <property type="protein sequence ID" value="CAK9222376.1"/>
    <property type="molecule type" value="Genomic_DNA"/>
</dbReference>
<protein>
    <recommendedName>
        <fullName evidence="6">Protein kinase domain-containing protein</fullName>
    </recommendedName>
</protein>
<dbReference type="InterPro" id="IPR001245">
    <property type="entry name" value="Ser-Thr/Tyr_kinase_cat_dom"/>
</dbReference>
<dbReference type="InterPro" id="IPR011009">
    <property type="entry name" value="Kinase-like_dom_sf"/>
</dbReference>
<evidence type="ECO:0000256" key="3">
    <source>
        <dbReference type="ARBA" id="ARBA00022777"/>
    </source>
</evidence>
<name>A0ABP0UJ85_9BRYO</name>
<organism evidence="7 8">
    <name type="scientific">Sphagnum troendelagicum</name>
    <dbReference type="NCBI Taxonomy" id="128251"/>
    <lineage>
        <taxon>Eukaryota</taxon>
        <taxon>Viridiplantae</taxon>
        <taxon>Streptophyta</taxon>
        <taxon>Embryophyta</taxon>
        <taxon>Bryophyta</taxon>
        <taxon>Sphagnophytina</taxon>
        <taxon>Sphagnopsida</taxon>
        <taxon>Sphagnales</taxon>
        <taxon>Sphagnaceae</taxon>
        <taxon>Sphagnum</taxon>
    </lineage>
</organism>
<keyword evidence="8" id="KW-1185">Reference proteome</keyword>
<feature type="region of interest" description="Disordered" evidence="5">
    <location>
        <begin position="20"/>
        <end position="65"/>
    </location>
</feature>
<feature type="compositionally biased region" description="Polar residues" evidence="5">
    <location>
        <begin position="118"/>
        <end position="134"/>
    </location>
</feature>
<dbReference type="Proteomes" id="UP001497512">
    <property type="component" value="Chromosome 4"/>
</dbReference>
<evidence type="ECO:0000259" key="6">
    <source>
        <dbReference type="PROSITE" id="PS50011"/>
    </source>
</evidence>
<dbReference type="InterPro" id="IPR051681">
    <property type="entry name" value="Ser/Thr_Kinases-Pseudokinases"/>
</dbReference>
<dbReference type="SUPFAM" id="SSF56112">
    <property type="entry name" value="Protein kinase-like (PK-like)"/>
    <property type="match status" value="1"/>
</dbReference>
<evidence type="ECO:0000256" key="2">
    <source>
        <dbReference type="ARBA" id="ARBA00022741"/>
    </source>
</evidence>
<feature type="domain" description="Protein kinase" evidence="6">
    <location>
        <begin position="193"/>
        <end position="482"/>
    </location>
</feature>
<dbReference type="Pfam" id="PF07714">
    <property type="entry name" value="PK_Tyr_Ser-Thr"/>
    <property type="match status" value="1"/>
</dbReference>
<keyword evidence="3" id="KW-0418">Kinase</keyword>
<evidence type="ECO:0000256" key="1">
    <source>
        <dbReference type="ARBA" id="ARBA00022679"/>
    </source>
</evidence>
<accession>A0ABP0UJ85</accession>
<evidence type="ECO:0000313" key="7">
    <source>
        <dbReference type="EMBL" id="CAK9222376.1"/>
    </source>
</evidence>
<sequence length="495" mass="54980">MDNKDTKSIVGGVESERAFSSDISSVKGHTSAVVHVSGQNEEFKADTHNLSSSSSEEGSPTNLGSNSEKFMSLMNWFEEEEVASSVGAFSSHICSVKGHTSAVVHAPGQNEELKADTHNVSSRSSQEGSTTNLCSSSSSSEEEVASSVVAPFYSASAPEYLWSEVRPRDPSGAETGNEEEGFRLVRRIHPSELEIVRKISEGGQAKIFFALLEHRPVVVKRYKDPNVSVADLQRQMEMVMKACERASKPGLGKVIGVSRDKKGKALLVMELMQCDLRKLIDSKKLFLHPSRKRDIVRGIARGLETLHACGRIHKDVEASNILVNLRLETPRLPDRRRRDSGSEDAMFGRRGGLRELDRTGVPVSIVDAYIGDHESVDNVWGTGFWRPPEVLQALKSGCPLEDLELAYLPAGDVYSFGMVLYKILTGRILFQGHSLSDYDLVISGERPDIPDDVMPEMRNLLLRCWHQDPHQRPSLTEIAKYFVPRERSLEDCRQM</sequence>
<reference evidence="7" key="1">
    <citation type="submission" date="2024-02" db="EMBL/GenBank/DDBJ databases">
        <authorList>
            <consortium name="ELIXIR-Norway"/>
            <consortium name="Elixir Norway"/>
        </authorList>
    </citation>
    <scope>NUCLEOTIDE SEQUENCE</scope>
</reference>
<evidence type="ECO:0000256" key="4">
    <source>
        <dbReference type="ARBA" id="ARBA00022840"/>
    </source>
</evidence>
<dbReference type="Gene3D" id="3.30.200.20">
    <property type="entry name" value="Phosphorylase Kinase, domain 1"/>
    <property type="match status" value="1"/>
</dbReference>
<evidence type="ECO:0000313" key="8">
    <source>
        <dbReference type="Proteomes" id="UP001497512"/>
    </source>
</evidence>
<dbReference type="Pfam" id="PF00069">
    <property type="entry name" value="Pkinase"/>
    <property type="match status" value="1"/>
</dbReference>
<feature type="region of interest" description="Disordered" evidence="5">
    <location>
        <begin position="108"/>
        <end position="139"/>
    </location>
</feature>
<dbReference type="InterPro" id="IPR000719">
    <property type="entry name" value="Prot_kinase_dom"/>
</dbReference>
<dbReference type="PANTHER" id="PTHR44329">
    <property type="entry name" value="SERINE/THREONINE-PROTEIN KINASE TNNI3K-RELATED"/>
    <property type="match status" value="1"/>
</dbReference>
<proteinExistence type="predicted"/>
<dbReference type="PROSITE" id="PS50011">
    <property type="entry name" value="PROTEIN_KINASE_DOM"/>
    <property type="match status" value="1"/>
</dbReference>
<keyword evidence="2" id="KW-0547">Nucleotide-binding</keyword>
<gene>
    <name evidence="7" type="ORF">CSSPTR1EN2_LOCUS16034</name>
</gene>
<keyword evidence="1" id="KW-0808">Transferase</keyword>
<evidence type="ECO:0000256" key="5">
    <source>
        <dbReference type="SAM" id="MobiDB-lite"/>
    </source>
</evidence>
<dbReference type="Gene3D" id="1.10.510.10">
    <property type="entry name" value="Transferase(Phosphotransferase) domain 1"/>
    <property type="match status" value="1"/>
</dbReference>